<evidence type="ECO:0000256" key="4">
    <source>
        <dbReference type="ARBA" id="ARBA00023054"/>
    </source>
</evidence>
<evidence type="ECO:0000256" key="5">
    <source>
        <dbReference type="ARBA" id="ARBA00023089"/>
    </source>
</evidence>
<proteinExistence type="inferred from homology"/>
<evidence type="ECO:0000313" key="8">
    <source>
        <dbReference type="EMBL" id="KAJ6828945.1"/>
    </source>
</evidence>
<keyword evidence="9" id="KW-1185">Reference proteome</keyword>
<dbReference type="InterPro" id="IPR040353">
    <property type="entry name" value="FLX/FLX-like"/>
</dbReference>
<feature type="coiled-coil region" evidence="6">
    <location>
        <begin position="142"/>
        <end position="228"/>
    </location>
</feature>
<dbReference type="GO" id="GO:0009908">
    <property type="term" value="P:flower development"/>
    <property type="evidence" value="ECO:0007669"/>
    <property type="project" value="UniProtKB-KW"/>
</dbReference>
<reference evidence="8" key="2">
    <citation type="submission" date="2023-04" db="EMBL/GenBank/DDBJ databases">
        <authorList>
            <person name="Bruccoleri R.E."/>
            <person name="Oakeley E.J."/>
            <person name="Faust A.-M."/>
            <person name="Dessus-Babus S."/>
            <person name="Altorfer M."/>
            <person name="Burckhardt D."/>
            <person name="Oertli M."/>
            <person name="Naumann U."/>
            <person name="Petersen F."/>
            <person name="Wong J."/>
        </authorList>
    </citation>
    <scope>NUCLEOTIDE SEQUENCE</scope>
    <source>
        <strain evidence="8">GSM-AAB239-AS_SAM_17_03QT</strain>
        <tissue evidence="8">Leaf</tissue>
    </source>
</reference>
<evidence type="ECO:0000256" key="1">
    <source>
        <dbReference type="ARBA" id="ARBA00005405"/>
    </source>
</evidence>
<dbReference type="PANTHER" id="PTHR33405:SF18">
    <property type="entry name" value="PROTEIN FLX-LIKE 4"/>
    <property type="match status" value="1"/>
</dbReference>
<accession>A0AAX6GKT6</accession>
<dbReference type="PANTHER" id="PTHR33405">
    <property type="entry name" value="PROTEIN FLX-LIKE 2"/>
    <property type="match status" value="1"/>
</dbReference>
<evidence type="ECO:0000256" key="2">
    <source>
        <dbReference type="ARBA" id="ARBA00022473"/>
    </source>
</evidence>
<protein>
    <submittedName>
        <fullName evidence="8">Protein FLX-like 4</fullName>
    </submittedName>
</protein>
<sequence>MDARGRIPYEGRSIQAPGMMRHGPFPGGLVPAAPHRPLEPLPLPELLEKKMAVQAAEAERLLRENQRMAADHVALREDLIVTQKELQRIDAHIGSIQAESDIQIRGLLEKIGKMESDIRAGEMVKKELQQAHIEAQGLFTVRQELTAEIQLVTEELQKIQADGKRLPELNVELDGLRQEHQKLRAAFEYEKDSNVEQVEQMRSMEQNLISMAREVEKLRAEVMKAEKGTHVPPNSYGGPGSYSGPDPAYPVGGSGGGYMAGGYGHARSYGSGYPNAGYGHGGPANYPQPYESQAQMTGGSPAVGGASYPNGYGRPRPQMSGVAAAPVGAGYPDGYHAQMGGGGAVAREGTNHYGGPGGVGSYATAGGNVP</sequence>
<reference evidence="8" key="1">
    <citation type="journal article" date="2023" name="GigaByte">
        <title>Genome assembly of the bearded iris, Iris pallida Lam.</title>
        <authorList>
            <person name="Bruccoleri R.E."/>
            <person name="Oakeley E.J."/>
            <person name="Faust A.M.E."/>
            <person name="Altorfer M."/>
            <person name="Dessus-Babus S."/>
            <person name="Burckhardt D."/>
            <person name="Oertli M."/>
            <person name="Naumann U."/>
            <person name="Petersen F."/>
            <person name="Wong J."/>
        </authorList>
    </citation>
    <scope>NUCLEOTIDE SEQUENCE</scope>
    <source>
        <strain evidence="8">GSM-AAB239-AS_SAM_17_03QT</strain>
    </source>
</reference>
<name>A0AAX6GKT6_IRIPA</name>
<evidence type="ECO:0000256" key="3">
    <source>
        <dbReference type="ARBA" id="ARBA00022782"/>
    </source>
</evidence>
<organism evidence="8 9">
    <name type="scientific">Iris pallida</name>
    <name type="common">Sweet iris</name>
    <dbReference type="NCBI Taxonomy" id="29817"/>
    <lineage>
        <taxon>Eukaryota</taxon>
        <taxon>Viridiplantae</taxon>
        <taxon>Streptophyta</taxon>
        <taxon>Embryophyta</taxon>
        <taxon>Tracheophyta</taxon>
        <taxon>Spermatophyta</taxon>
        <taxon>Magnoliopsida</taxon>
        <taxon>Liliopsida</taxon>
        <taxon>Asparagales</taxon>
        <taxon>Iridaceae</taxon>
        <taxon>Iridoideae</taxon>
        <taxon>Irideae</taxon>
        <taxon>Iris</taxon>
    </lineage>
</organism>
<evidence type="ECO:0000313" key="9">
    <source>
        <dbReference type="Proteomes" id="UP001140949"/>
    </source>
</evidence>
<feature type="region of interest" description="Disordered" evidence="7">
    <location>
        <begin position="293"/>
        <end position="319"/>
    </location>
</feature>
<dbReference type="Proteomes" id="UP001140949">
    <property type="component" value="Unassembled WGS sequence"/>
</dbReference>
<gene>
    <name evidence="8" type="ORF">M6B38_359065</name>
</gene>
<dbReference type="EMBL" id="JANAVB010018993">
    <property type="protein sequence ID" value="KAJ6828945.1"/>
    <property type="molecule type" value="Genomic_DNA"/>
</dbReference>
<comment type="similarity">
    <text evidence="1">Belongs to the FLX family.</text>
</comment>
<dbReference type="AlphaFoldDB" id="A0AAX6GKT6"/>
<keyword evidence="4 6" id="KW-0175">Coiled coil</keyword>
<dbReference type="GO" id="GO:0030154">
    <property type="term" value="P:cell differentiation"/>
    <property type="evidence" value="ECO:0007669"/>
    <property type="project" value="UniProtKB-KW"/>
</dbReference>
<keyword evidence="5" id="KW-0287">Flowering</keyword>
<evidence type="ECO:0000256" key="7">
    <source>
        <dbReference type="SAM" id="MobiDB-lite"/>
    </source>
</evidence>
<comment type="caution">
    <text evidence="8">The sequence shown here is derived from an EMBL/GenBank/DDBJ whole genome shotgun (WGS) entry which is preliminary data.</text>
</comment>
<keyword evidence="2" id="KW-0217">Developmental protein</keyword>
<keyword evidence="3" id="KW-0221">Differentiation</keyword>
<evidence type="ECO:0000256" key="6">
    <source>
        <dbReference type="SAM" id="Coils"/>
    </source>
</evidence>